<sequence length="102" mass="11247">MSDYLAELKDSGRRLAAAFTPPDMWSQPAASLAERWSYATRGEWTGDGALRKAGQVYCLAVALPAAGLCRLIDWVTERPARLLATVVLLVLLHRLPPLSWLI</sequence>
<keyword evidence="2" id="KW-1185">Reference proteome</keyword>
<accession>A0A3D9T0L4</accession>
<dbReference type="RefSeq" id="WP_116025505.1">
    <property type="nucleotide sequence ID" value="NZ_QTTT01000001.1"/>
</dbReference>
<evidence type="ECO:0000313" key="2">
    <source>
        <dbReference type="Proteomes" id="UP000256661"/>
    </source>
</evidence>
<dbReference type="Proteomes" id="UP000256661">
    <property type="component" value="Unassembled WGS sequence"/>
</dbReference>
<proteinExistence type="predicted"/>
<organism evidence="1 2">
    <name type="scientific">Thermomonospora umbrina</name>
    <dbReference type="NCBI Taxonomy" id="111806"/>
    <lineage>
        <taxon>Bacteria</taxon>
        <taxon>Bacillati</taxon>
        <taxon>Actinomycetota</taxon>
        <taxon>Actinomycetes</taxon>
        <taxon>Streptosporangiales</taxon>
        <taxon>Thermomonosporaceae</taxon>
        <taxon>Thermomonospora</taxon>
    </lineage>
</organism>
<evidence type="ECO:0000313" key="1">
    <source>
        <dbReference type="EMBL" id="REF00341.1"/>
    </source>
</evidence>
<name>A0A3D9T0L4_9ACTN</name>
<dbReference type="OrthoDB" id="3694640at2"/>
<gene>
    <name evidence="1" type="ORF">DFJ69_5873</name>
</gene>
<protein>
    <submittedName>
        <fullName evidence="1">Uncharacterized protein</fullName>
    </submittedName>
</protein>
<reference evidence="1 2" key="1">
    <citation type="submission" date="2018-08" db="EMBL/GenBank/DDBJ databases">
        <title>Sequencing the genomes of 1000 actinobacteria strains.</title>
        <authorList>
            <person name="Klenk H.-P."/>
        </authorList>
    </citation>
    <scope>NUCLEOTIDE SEQUENCE [LARGE SCALE GENOMIC DNA]</scope>
    <source>
        <strain evidence="1 2">DSM 43927</strain>
    </source>
</reference>
<dbReference type="AlphaFoldDB" id="A0A3D9T0L4"/>
<comment type="caution">
    <text evidence="1">The sequence shown here is derived from an EMBL/GenBank/DDBJ whole genome shotgun (WGS) entry which is preliminary data.</text>
</comment>
<dbReference type="EMBL" id="QTTT01000001">
    <property type="protein sequence ID" value="REF00341.1"/>
    <property type="molecule type" value="Genomic_DNA"/>
</dbReference>